<dbReference type="InterPro" id="IPR006862">
    <property type="entry name" value="Thio_Ohase/aa_AcTrfase"/>
</dbReference>
<dbReference type="InterPro" id="IPR042490">
    <property type="entry name" value="Thio_Ohase/BAAT_N"/>
</dbReference>
<feature type="domain" description="Acyl-CoA thioester hydrolase/bile acid-CoA amino acid N-acetyltransferase" evidence="3">
    <location>
        <begin position="20"/>
        <end position="151"/>
    </location>
</feature>
<dbReference type="GO" id="GO:0047617">
    <property type="term" value="F:fatty acyl-CoA hydrolase activity"/>
    <property type="evidence" value="ECO:0007669"/>
    <property type="project" value="TreeGrafter"/>
</dbReference>
<evidence type="ECO:0000256" key="1">
    <source>
        <dbReference type="ARBA" id="ARBA00006538"/>
    </source>
</evidence>
<feature type="active site" description="Charge relay system" evidence="2">
    <location>
        <position position="242"/>
    </location>
</feature>
<gene>
    <name evidence="5" type="ORF">NHX12_002793</name>
</gene>
<accession>A0A9Q0DZ45</accession>
<sequence length="412" mass="45074">MSKRGPIPLLSVHPCRGMVDEKLSVLVQNAPAVQELTLHALLRSEDGDDWEAFGHYTSDAAGAVDVCEDVCVGGTYSGQEPMGLLWSLRPVPGSRPNLRLRKKEPGTPMVVTVSLYQGFQTDGFPERLPLATRVVERWYLAPGVRREEVTEGGVTATLFLPPGPGPFPAVLDLWGGGGGLVEYRAALVASHGFVTLALDYLTPRRSAGGVSYVSNDYFQAAFSVLQTHPQVSRERIAILGLSFGASMALGLSVYSPAIKPCCLVSISGSHVQPAGGSLGDIFASFRKNAKNTRWNDQKQVIWRDLLMPIPSDPGQKVDDDQNWPAEESALDMKEMMDRSGNGHLLTVLSYPHTGHLIDPPYSPHCRASNFMTTGSREKLVVLWGGEMTAHCYAQEDSWWKMLDFLKKHLCQV</sequence>
<dbReference type="Pfam" id="PF08840">
    <property type="entry name" value="BAAT_C"/>
    <property type="match status" value="1"/>
</dbReference>
<dbReference type="FunFam" id="3.40.50.1820:FF:000024">
    <property type="entry name" value="acyl-coenzyme A thioesterase 4"/>
    <property type="match status" value="1"/>
</dbReference>
<dbReference type="FunFam" id="2.60.40.2240:FF:000002">
    <property type="entry name" value="Acyl-CoA thioesterase 18"/>
    <property type="match status" value="1"/>
</dbReference>
<evidence type="ECO:0008006" key="7">
    <source>
        <dbReference type="Google" id="ProtNLM"/>
    </source>
</evidence>
<dbReference type="InterPro" id="IPR014940">
    <property type="entry name" value="BAAT_C"/>
</dbReference>
<keyword evidence="6" id="KW-1185">Reference proteome</keyword>
<protein>
    <recommendedName>
        <fullName evidence="7">Acyl-coenzyme A thioesterase 4-like</fullName>
    </recommendedName>
</protein>
<feature type="domain" description="BAAT/Acyl-CoA thioester hydrolase C-terminal" evidence="4">
    <location>
        <begin position="216"/>
        <end position="410"/>
    </location>
</feature>
<evidence type="ECO:0000259" key="3">
    <source>
        <dbReference type="Pfam" id="PF04775"/>
    </source>
</evidence>
<evidence type="ECO:0000313" key="6">
    <source>
        <dbReference type="Proteomes" id="UP001148018"/>
    </source>
</evidence>
<dbReference type="PANTHER" id="PTHR10824:SF36">
    <property type="entry name" value="ACYL-COA THIOESTERASE 17-RELATED"/>
    <property type="match status" value="1"/>
</dbReference>
<dbReference type="AlphaFoldDB" id="A0A9Q0DZ45"/>
<comment type="caution">
    <text evidence="5">The sequence shown here is derived from an EMBL/GenBank/DDBJ whole genome shotgun (WGS) entry which is preliminary data.</text>
</comment>
<dbReference type="EMBL" id="JANIIK010000110">
    <property type="protein sequence ID" value="KAJ3596386.1"/>
    <property type="molecule type" value="Genomic_DNA"/>
</dbReference>
<dbReference type="PIRSF" id="PIRSF016521">
    <property type="entry name" value="Acyl-CoA_hydro"/>
    <property type="match status" value="1"/>
</dbReference>
<dbReference type="Gene3D" id="2.60.40.2240">
    <property type="entry name" value="Acyl-CoA thioester hydrolase/BAAT N-terminal domain"/>
    <property type="match status" value="1"/>
</dbReference>
<feature type="active site" description="Charge relay system" evidence="2">
    <location>
        <position position="355"/>
    </location>
</feature>
<dbReference type="OrthoDB" id="6347013at2759"/>
<evidence type="ECO:0000313" key="5">
    <source>
        <dbReference type="EMBL" id="KAJ3596386.1"/>
    </source>
</evidence>
<dbReference type="Gene3D" id="3.40.50.1820">
    <property type="entry name" value="alpha/beta hydrolase"/>
    <property type="match status" value="1"/>
</dbReference>
<dbReference type="InterPro" id="IPR029058">
    <property type="entry name" value="AB_hydrolase_fold"/>
</dbReference>
<organism evidence="5 6">
    <name type="scientific">Muraenolepis orangiensis</name>
    <name type="common">Patagonian moray cod</name>
    <dbReference type="NCBI Taxonomy" id="630683"/>
    <lineage>
        <taxon>Eukaryota</taxon>
        <taxon>Metazoa</taxon>
        <taxon>Chordata</taxon>
        <taxon>Craniata</taxon>
        <taxon>Vertebrata</taxon>
        <taxon>Euteleostomi</taxon>
        <taxon>Actinopterygii</taxon>
        <taxon>Neopterygii</taxon>
        <taxon>Teleostei</taxon>
        <taxon>Neoteleostei</taxon>
        <taxon>Acanthomorphata</taxon>
        <taxon>Zeiogadaria</taxon>
        <taxon>Gadariae</taxon>
        <taxon>Gadiformes</taxon>
        <taxon>Muraenolepidoidei</taxon>
        <taxon>Muraenolepididae</taxon>
        <taxon>Muraenolepis</taxon>
    </lineage>
</organism>
<dbReference type="SUPFAM" id="SSF53474">
    <property type="entry name" value="alpha/beta-Hydrolases"/>
    <property type="match status" value="1"/>
</dbReference>
<reference evidence="5" key="1">
    <citation type="submission" date="2022-07" db="EMBL/GenBank/DDBJ databases">
        <title>Chromosome-level genome of Muraenolepis orangiensis.</title>
        <authorList>
            <person name="Kim J."/>
        </authorList>
    </citation>
    <scope>NUCLEOTIDE SEQUENCE</scope>
    <source>
        <strain evidence="5">KU_S4_2022</strain>
        <tissue evidence="5">Muscle</tissue>
    </source>
</reference>
<dbReference type="Proteomes" id="UP001148018">
    <property type="component" value="Unassembled WGS sequence"/>
</dbReference>
<comment type="similarity">
    <text evidence="1">Belongs to the C/M/P thioester hydrolase family.</text>
</comment>
<proteinExistence type="inferred from homology"/>
<dbReference type="InterPro" id="IPR016662">
    <property type="entry name" value="Acyl-CoA_thioEstase_long-chain"/>
</dbReference>
<dbReference type="PANTHER" id="PTHR10824">
    <property type="entry name" value="ACYL-COENZYME A THIOESTERASE-RELATED"/>
    <property type="match status" value="1"/>
</dbReference>
<dbReference type="GO" id="GO:0006631">
    <property type="term" value="P:fatty acid metabolic process"/>
    <property type="evidence" value="ECO:0007669"/>
    <property type="project" value="TreeGrafter"/>
</dbReference>
<name>A0A9Q0DZ45_9TELE</name>
<dbReference type="GO" id="GO:0006637">
    <property type="term" value="P:acyl-CoA metabolic process"/>
    <property type="evidence" value="ECO:0007669"/>
    <property type="project" value="InterPro"/>
</dbReference>
<evidence type="ECO:0000259" key="4">
    <source>
        <dbReference type="Pfam" id="PF08840"/>
    </source>
</evidence>
<dbReference type="Pfam" id="PF04775">
    <property type="entry name" value="Bile_Hydr_Trans"/>
    <property type="match status" value="1"/>
</dbReference>
<evidence type="ECO:0000256" key="2">
    <source>
        <dbReference type="PIRSR" id="PIRSR016521-1"/>
    </source>
</evidence>
<feature type="active site" description="Charge relay system" evidence="2">
    <location>
        <position position="320"/>
    </location>
</feature>